<accession>A0ABP0HN32</accession>
<sequence length="312" mass="32072">MALIVRVWFLLTGTRLVTASFPYCESGTTTAGGSTNTSEVPVEVNIQGQSGKFTIVPKGSSGNSVGIRVTMDALREVDASGTAVGQSGSVKHSLNTFASQSFTVGAVEQVSIGSVSAAKISFESTISSIGKLGVDTFLIADSGMVGMNNDSWDVNMGDLKWNIRLWDWTWCGDAGATCKNGEVGDAVELDITVQNMGGGSASKKDGDNKTVSLGGSAELELSTAVETDCTWVEMAAGYPMITTQGSGTTITFRFPRFANSSLYDPVISGSCAELGLECSSSTTGSNTQVNAAGEATGVALVAGLALTSLAMA</sequence>
<feature type="chain" id="PRO_5045588140" evidence="1">
    <location>
        <begin position="20"/>
        <end position="312"/>
    </location>
</feature>
<proteinExistence type="predicted"/>
<reference evidence="2 3" key="1">
    <citation type="submission" date="2024-02" db="EMBL/GenBank/DDBJ databases">
        <authorList>
            <person name="Chen Y."/>
            <person name="Shah S."/>
            <person name="Dougan E. K."/>
            <person name="Thang M."/>
            <person name="Chan C."/>
        </authorList>
    </citation>
    <scope>NUCLEOTIDE SEQUENCE [LARGE SCALE GENOMIC DNA]</scope>
</reference>
<protein>
    <submittedName>
        <fullName evidence="2">Acidic skeletal organic matrix protein (Acidic SOMP)</fullName>
    </submittedName>
</protein>
<evidence type="ECO:0000313" key="3">
    <source>
        <dbReference type="Proteomes" id="UP001642464"/>
    </source>
</evidence>
<feature type="signal peptide" evidence="1">
    <location>
        <begin position="1"/>
        <end position="19"/>
    </location>
</feature>
<evidence type="ECO:0000256" key="1">
    <source>
        <dbReference type="SAM" id="SignalP"/>
    </source>
</evidence>
<dbReference type="EMBL" id="CAXAMM010001245">
    <property type="protein sequence ID" value="CAK8991172.1"/>
    <property type="molecule type" value="Genomic_DNA"/>
</dbReference>
<keyword evidence="3" id="KW-1185">Reference proteome</keyword>
<organism evidence="2 3">
    <name type="scientific">Durusdinium trenchii</name>
    <dbReference type="NCBI Taxonomy" id="1381693"/>
    <lineage>
        <taxon>Eukaryota</taxon>
        <taxon>Sar</taxon>
        <taxon>Alveolata</taxon>
        <taxon>Dinophyceae</taxon>
        <taxon>Suessiales</taxon>
        <taxon>Symbiodiniaceae</taxon>
        <taxon>Durusdinium</taxon>
    </lineage>
</organism>
<gene>
    <name evidence="2" type="ORF">SCF082_LOCUS2549</name>
</gene>
<keyword evidence="1" id="KW-0732">Signal</keyword>
<comment type="caution">
    <text evidence="2">The sequence shown here is derived from an EMBL/GenBank/DDBJ whole genome shotgun (WGS) entry which is preliminary data.</text>
</comment>
<dbReference type="Proteomes" id="UP001642464">
    <property type="component" value="Unassembled WGS sequence"/>
</dbReference>
<evidence type="ECO:0000313" key="2">
    <source>
        <dbReference type="EMBL" id="CAK8991172.1"/>
    </source>
</evidence>
<name>A0ABP0HN32_9DINO</name>